<dbReference type="EMBL" id="NBNE01000701">
    <property type="protein sequence ID" value="OWZ17733.1"/>
    <property type="molecule type" value="Genomic_DNA"/>
</dbReference>
<dbReference type="CDD" id="cd05325">
    <property type="entry name" value="carb_red_sniffer_like_SDR_c"/>
    <property type="match status" value="1"/>
</dbReference>
<dbReference type="PRINTS" id="PR00081">
    <property type="entry name" value="GDHRDH"/>
</dbReference>
<dbReference type="InterPro" id="IPR036291">
    <property type="entry name" value="NAD(P)-bd_dom_sf"/>
</dbReference>
<evidence type="ECO:0000313" key="5">
    <source>
        <dbReference type="Proteomes" id="UP000198211"/>
    </source>
</evidence>
<evidence type="ECO:0000256" key="2">
    <source>
        <dbReference type="ARBA" id="ARBA00023002"/>
    </source>
</evidence>
<name>A0A225WJ62_9STRA</name>
<gene>
    <name evidence="4" type="ORF">PHMEG_0008274</name>
</gene>
<keyword evidence="5" id="KW-1185">Reference proteome</keyword>
<reference evidence="5" key="1">
    <citation type="submission" date="2017-03" db="EMBL/GenBank/DDBJ databases">
        <title>Phytopthora megakarya and P. palmivora, two closely related causual agents of cacao black pod achieved similar genome size and gene model numbers by different mechanisms.</title>
        <authorList>
            <person name="Ali S."/>
            <person name="Shao J."/>
            <person name="Larry D.J."/>
            <person name="Kronmiller B."/>
            <person name="Shen D."/>
            <person name="Strem M.D."/>
            <person name="Melnick R.L."/>
            <person name="Guiltinan M.J."/>
            <person name="Tyler B.M."/>
            <person name="Meinhardt L.W."/>
            <person name="Bailey B.A."/>
        </authorList>
    </citation>
    <scope>NUCLEOTIDE SEQUENCE [LARGE SCALE GENOMIC DNA]</scope>
    <source>
        <strain evidence="5">zdho120</strain>
    </source>
</reference>
<dbReference type="InterPro" id="IPR051468">
    <property type="entry name" value="Fungal_SecMetab_SDRs"/>
</dbReference>
<dbReference type="InterPro" id="IPR002347">
    <property type="entry name" value="SDR_fam"/>
</dbReference>
<dbReference type="Pfam" id="PF00106">
    <property type="entry name" value="adh_short"/>
    <property type="match status" value="1"/>
</dbReference>
<dbReference type="GO" id="GO:0016491">
    <property type="term" value="F:oxidoreductase activity"/>
    <property type="evidence" value="ECO:0007669"/>
    <property type="project" value="UniProtKB-KW"/>
</dbReference>
<dbReference type="GO" id="GO:0005737">
    <property type="term" value="C:cytoplasm"/>
    <property type="evidence" value="ECO:0007669"/>
    <property type="project" value="TreeGrafter"/>
</dbReference>
<comment type="similarity">
    <text evidence="3">Belongs to the short-chain dehydrogenases/reductases (SDR) family.</text>
</comment>
<sequence length="247" mass="26370">MVSNEKTIFILGSTRGIGLAIAEHYAKAGWKIIGTARASSNLEKLEALSPFKVVVLDASDEASVSEVARQLKDIPIDLLINNAGVGIPGTLTTATKDDYIRQFEVNSIGPFLVTRALLPNLELAAQTNGTASVAQISSIMGSIGNNTVETAGDYSMLYGYSASKVALNMIMRTMAIELRESNILMVSLHPGCVVTELTQDHVTKNRDAMTPAESAAKMAEILAKLTPTDTGKFLSADSNAPTRELPW</sequence>
<evidence type="ECO:0000256" key="3">
    <source>
        <dbReference type="RuleBase" id="RU000363"/>
    </source>
</evidence>
<keyword evidence="2" id="KW-0560">Oxidoreductase</keyword>
<organism evidence="4 5">
    <name type="scientific">Phytophthora megakarya</name>
    <dbReference type="NCBI Taxonomy" id="4795"/>
    <lineage>
        <taxon>Eukaryota</taxon>
        <taxon>Sar</taxon>
        <taxon>Stramenopiles</taxon>
        <taxon>Oomycota</taxon>
        <taxon>Peronosporomycetes</taxon>
        <taxon>Peronosporales</taxon>
        <taxon>Peronosporaceae</taxon>
        <taxon>Phytophthora</taxon>
    </lineage>
</organism>
<dbReference type="OrthoDB" id="99615at2759"/>
<evidence type="ECO:0000256" key="1">
    <source>
        <dbReference type="ARBA" id="ARBA00022857"/>
    </source>
</evidence>
<dbReference type="Gene3D" id="3.40.50.720">
    <property type="entry name" value="NAD(P)-binding Rossmann-like Domain"/>
    <property type="match status" value="1"/>
</dbReference>
<dbReference type="Proteomes" id="UP000198211">
    <property type="component" value="Unassembled WGS sequence"/>
</dbReference>
<dbReference type="PANTHER" id="PTHR43544">
    <property type="entry name" value="SHORT-CHAIN DEHYDROGENASE/REDUCTASE"/>
    <property type="match status" value="1"/>
</dbReference>
<dbReference type="PRINTS" id="PR00080">
    <property type="entry name" value="SDRFAMILY"/>
</dbReference>
<dbReference type="SUPFAM" id="SSF51735">
    <property type="entry name" value="NAD(P)-binding Rossmann-fold domains"/>
    <property type="match status" value="1"/>
</dbReference>
<dbReference type="PANTHER" id="PTHR43544:SF7">
    <property type="entry name" value="NADB-LER2"/>
    <property type="match status" value="1"/>
</dbReference>
<proteinExistence type="inferred from homology"/>
<comment type="caution">
    <text evidence="4">The sequence shown here is derived from an EMBL/GenBank/DDBJ whole genome shotgun (WGS) entry which is preliminary data.</text>
</comment>
<protein>
    <submittedName>
        <fullName evidence="4">Short chain dehydrogenase</fullName>
    </submittedName>
</protein>
<dbReference type="AlphaFoldDB" id="A0A225WJ62"/>
<keyword evidence="1" id="KW-0521">NADP</keyword>
<accession>A0A225WJ62</accession>
<evidence type="ECO:0000313" key="4">
    <source>
        <dbReference type="EMBL" id="OWZ17733.1"/>
    </source>
</evidence>